<evidence type="ECO:0000313" key="2">
    <source>
        <dbReference type="Proteomes" id="UP001162501"/>
    </source>
</evidence>
<organism evidence="1 2">
    <name type="scientific">Rangifer tarandus platyrhynchus</name>
    <name type="common">Svalbard reindeer</name>
    <dbReference type="NCBI Taxonomy" id="3082113"/>
    <lineage>
        <taxon>Eukaryota</taxon>
        <taxon>Metazoa</taxon>
        <taxon>Chordata</taxon>
        <taxon>Craniata</taxon>
        <taxon>Vertebrata</taxon>
        <taxon>Euteleostomi</taxon>
        <taxon>Mammalia</taxon>
        <taxon>Eutheria</taxon>
        <taxon>Laurasiatheria</taxon>
        <taxon>Artiodactyla</taxon>
        <taxon>Ruminantia</taxon>
        <taxon>Pecora</taxon>
        <taxon>Cervidae</taxon>
        <taxon>Odocoileinae</taxon>
        <taxon>Rangifer</taxon>
    </lineage>
</organism>
<evidence type="ECO:0000313" key="1">
    <source>
        <dbReference type="EMBL" id="CAM9720511.1"/>
    </source>
</evidence>
<reference evidence="1" key="1">
    <citation type="submission" date="2023-05" db="EMBL/GenBank/DDBJ databases">
        <authorList>
            <consortium name="ELIXIR-Norway"/>
        </authorList>
    </citation>
    <scope>NUCLEOTIDE SEQUENCE</scope>
</reference>
<protein>
    <submittedName>
        <fullName evidence="1">Uncharacterized protein</fullName>
    </submittedName>
</protein>
<proteinExistence type="predicted"/>
<reference evidence="1" key="2">
    <citation type="submission" date="2025-03" db="EMBL/GenBank/DDBJ databases">
        <authorList>
            <consortium name="ELIXIR-Norway"/>
            <consortium name="Elixir Norway"/>
        </authorList>
    </citation>
    <scope>NUCLEOTIDE SEQUENCE</scope>
</reference>
<dbReference type="Proteomes" id="UP001162501">
    <property type="component" value="Chromosome 16"/>
</dbReference>
<name>A0AC59YIX9_RANTA</name>
<dbReference type="EMBL" id="OX596100">
    <property type="protein sequence ID" value="CAM9720511.1"/>
    <property type="molecule type" value="Genomic_DNA"/>
</dbReference>
<accession>A0AC59YIX9</accession>
<sequence length="59" mass="6224">METPSRCRPGGDIASSGERRGNSQDFPTGVRRGTLNCGGQPANFEAALSVLPLYTSPQD</sequence>
<gene>
    <name evidence="1" type="ORF">MRATA1EN22A_LOCUS6499</name>
</gene>